<dbReference type="Gene3D" id="3.40.50.1000">
    <property type="entry name" value="HAD superfamily/HAD-like"/>
    <property type="match status" value="1"/>
</dbReference>
<keyword evidence="3" id="KW-0460">Magnesium</keyword>
<evidence type="ECO:0000256" key="2">
    <source>
        <dbReference type="ARBA" id="ARBA00022801"/>
    </source>
</evidence>
<dbReference type="HOGENOM" id="CLU_045011_8_2_6"/>
<keyword evidence="2" id="KW-0378">Hydrolase</keyword>
<dbReference type="NCBIfam" id="TIGR01549">
    <property type="entry name" value="HAD-SF-IA-v1"/>
    <property type="match status" value="1"/>
</dbReference>
<dbReference type="PANTHER" id="PTHR46470">
    <property type="entry name" value="N-ACYLNEURAMINATE-9-PHOSPHATASE"/>
    <property type="match status" value="1"/>
</dbReference>
<dbReference type="SFLD" id="SFLDG01129">
    <property type="entry name" value="C1.5:_HAD__Beta-PGM__Phosphata"/>
    <property type="match status" value="1"/>
</dbReference>
<proteinExistence type="predicted"/>
<dbReference type="Pfam" id="PF00702">
    <property type="entry name" value="Hydrolase"/>
    <property type="match status" value="1"/>
</dbReference>
<dbReference type="PANTHER" id="PTHR46470:SF4">
    <property type="entry name" value="5-AMINO-6-(5-PHOSPHO-D-RIBITYLAMINO)URACIL PHOSPHATASE YIGB"/>
    <property type="match status" value="1"/>
</dbReference>
<dbReference type="EMBL" id="CP009056">
    <property type="protein sequence ID" value="AJA45129.1"/>
    <property type="molecule type" value="Genomic_DNA"/>
</dbReference>
<dbReference type="KEGG" id="fpp:FPB0191_01309"/>
<dbReference type="InterPro" id="IPR023214">
    <property type="entry name" value="HAD_sf"/>
</dbReference>
<protein>
    <submittedName>
        <fullName evidence="4">Haloacid dehalogenase superfamily, subfamily IA</fullName>
    </submittedName>
</protein>
<evidence type="ECO:0000256" key="3">
    <source>
        <dbReference type="ARBA" id="ARBA00022842"/>
    </source>
</evidence>
<organism evidence="4 5">
    <name type="scientific">Frischella perrara</name>
    <dbReference type="NCBI Taxonomy" id="1267021"/>
    <lineage>
        <taxon>Bacteria</taxon>
        <taxon>Pseudomonadati</taxon>
        <taxon>Pseudomonadota</taxon>
        <taxon>Gammaproteobacteria</taxon>
        <taxon>Orbales</taxon>
        <taxon>Orbaceae</taxon>
        <taxon>Frischella</taxon>
    </lineage>
</organism>
<dbReference type="SUPFAM" id="SSF56784">
    <property type="entry name" value="HAD-like"/>
    <property type="match status" value="1"/>
</dbReference>
<dbReference type="STRING" id="1267021.FPB0191_01309"/>
<dbReference type="InterPro" id="IPR051400">
    <property type="entry name" value="HAD-like_hydrolase"/>
</dbReference>
<dbReference type="GO" id="GO:0009231">
    <property type="term" value="P:riboflavin biosynthetic process"/>
    <property type="evidence" value="ECO:0007669"/>
    <property type="project" value="TreeGrafter"/>
</dbReference>
<dbReference type="SFLD" id="SFLDS00003">
    <property type="entry name" value="Haloacid_Dehalogenase"/>
    <property type="match status" value="1"/>
</dbReference>
<evidence type="ECO:0000313" key="4">
    <source>
        <dbReference type="EMBL" id="AJA45129.1"/>
    </source>
</evidence>
<sequence>MHCYRRINPIQAITFDLDDTLYDNVPHMEQALNAMMKEIQKVDGLQQATLSEFDKIKHALTIDDPSIYHDVTRWRTKSIYQFLKVNGINDSQIINNITDNAMNAFIYWRNQINVPQASLNLLEKLAERYPLAIISNGNADVNKIGLSDYFQFSLRSGVDGLSKPYSDMFHLASHRLKINPEHILHVGDNLNTDVIGAINSGMMACWLQISHINIYQQPETRLLPHFSITDLFELNFLL</sequence>
<dbReference type="NCBIfam" id="NF008018">
    <property type="entry name" value="PRK10748.1"/>
    <property type="match status" value="1"/>
</dbReference>
<gene>
    <name evidence="4" type="ORF">FPB0191_01309</name>
</gene>
<dbReference type="RefSeq" id="WP_039104835.1">
    <property type="nucleotide sequence ID" value="NZ_CP009056.1"/>
</dbReference>
<comment type="cofactor">
    <cofactor evidence="1">
        <name>Mg(2+)</name>
        <dbReference type="ChEBI" id="CHEBI:18420"/>
    </cofactor>
</comment>
<name>A0A0A7S0Q8_FRIPE</name>
<dbReference type="Proteomes" id="UP000030901">
    <property type="component" value="Chromosome"/>
</dbReference>
<accession>A0A0A7S0Q8</accession>
<evidence type="ECO:0000256" key="1">
    <source>
        <dbReference type="ARBA" id="ARBA00001946"/>
    </source>
</evidence>
<dbReference type="Gene3D" id="1.20.120.1600">
    <property type="match status" value="1"/>
</dbReference>
<keyword evidence="5" id="KW-1185">Reference proteome</keyword>
<reference evidence="4 5" key="1">
    <citation type="journal article" date="2014" name="Appl. Environ. Microbiol.">
        <title>Gut symbionts from distinct hosts exhibit genotoxic activity via divergent colibactin biosynthetic pathways.</title>
        <authorList>
            <person name="Engel P."/>
            <person name="Vizcaino M.I."/>
            <person name="Crawford J.M."/>
        </authorList>
    </citation>
    <scope>NUCLEOTIDE SEQUENCE [LARGE SCALE GENOMIC DNA]</scope>
    <source>
        <strain evidence="4 5">PEB0191</strain>
    </source>
</reference>
<dbReference type="InterPro" id="IPR036412">
    <property type="entry name" value="HAD-like_sf"/>
</dbReference>
<evidence type="ECO:0000313" key="5">
    <source>
        <dbReference type="Proteomes" id="UP000030901"/>
    </source>
</evidence>
<dbReference type="AlphaFoldDB" id="A0A0A7S0Q8"/>
<dbReference type="GO" id="GO:0016787">
    <property type="term" value="F:hydrolase activity"/>
    <property type="evidence" value="ECO:0007669"/>
    <property type="project" value="UniProtKB-KW"/>
</dbReference>
<dbReference type="OrthoDB" id="367448at2"/>
<dbReference type="InterPro" id="IPR006439">
    <property type="entry name" value="HAD-SF_hydro_IA"/>
</dbReference>